<dbReference type="PROSITE" id="PS50181">
    <property type="entry name" value="FBOX"/>
    <property type="match status" value="1"/>
</dbReference>
<dbReference type="EMBL" id="MN740722">
    <property type="protein sequence ID" value="QHS80838.1"/>
    <property type="molecule type" value="Genomic_DNA"/>
</dbReference>
<proteinExistence type="predicted"/>
<feature type="domain" description="F-box" evidence="1">
    <location>
        <begin position="1"/>
        <end position="42"/>
    </location>
</feature>
<dbReference type="InterPro" id="IPR001810">
    <property type="entry name" value="F-box_dom"/>
</dbReference>
<name>A0A6C0AM28_9ZZZZ</name>
<evidence type="ECO:0000313" key="2">
    <source>
        <dbReference type="EMBL" id="QHS80838.1"/>
    </source>
</evidence>
<sequence>MNLPVEIWFNIFKDISLIELSKLMCVNRYLYKLIQINKWRFIDNLNNDSFELIPKNKNTFENFKYIIDWVGIILNNKLNKNYIPDYVIEWVDDSQTLEYMCIYQTFSETTIRKLFDKINWRLLLIYQKKIPLDLITYIVETYDLSVENWNLVWLNENLDLNFITKYIDNVKWHIISSNKEIISLELIEKYGNRLILQELTKHGINENIVVYYLSKMDMICWTNVSQFTKLSMEFIRLHIDKLNLQFILNYQIIDEYFLETLVENISDFDKLMFFQAIALNQKLSYNFILKYKSDLYIKNLIRNKHVLRNDLFMIYK</sequence>
<accession>A0A6C0AM28</accession>
<reference evidence="2" key="1">
    <citation type="journal article" date="2020" name="Nature">
        <title>Giant virus diversity and host interactions through global metagenomics.</title>
        <authorList>
            <person name="Schulz F."/>
            <person name="Roux S."/>
            <person name="Paez-Espino D."/>
            <person name="Jungbluth S."/>
            <person name="Walsh D.A."/>
            <person name="Denef V.J."/>
            <person name="McMahon K.D."/>
            <person name="Konstantinidis K.T."/>
            <person name="Eloe-Fadrosh E.A."/>
            <person name="Kyrpides N.C."/>
            <person name="Woyke T."/>
        </authorList>
    </citation>
    <scope>NUCLEOTIDE SEQUENCE</scope>
    <source>
        <strain evidence="2">GVMAG-S-1091796-13</strain>
    </source>
</reference>
<organism evidence="2">
    <name type="scientific">viral metagenome</name>
    <dbReference type="NCBI Taxonomy" id="1070528"/>
    <lineage>
        <taxon>unclassified sequences</taxon>
        <taxon>metagenomes</taxon>
        <taxon>organismal metagenomes</taxon>
    </lineage>
</organism>
<dbReference type="AlphaFoldDB" id="A0A6C0AM28"/>
<protein>
    <recommendedName>
        <fullName evidence="1">F-box domain-containing protein</fullName>
    </recommendedName>
</protein>
<evidence type="ECO:0000259" key="1">
    <source>
        <dbReference type="PROSITE" id="PS50181"/>
    </source>
</evidence>
<dbReference type="SMART" id="SM00256">
    <property type="entry name" value="FBOX"/>
    <property type="match status" value="1"/>
</dbReference>
<dbReference type="CDD" id="cd09917">
    <property type="entry name" value="F-box_SF"/>
    <property type="match status" value="1"/>
</dbReference>
<dbReference type="Pfam" id="PF00646">
    <property type="entry name" value="F-box"/>
    <property type="match status" value="1"/>
</dbReference>